<dbReference type="NCBIfam" id="TIGR01171">
    <property type="entry name" value="rplB_bact"/>
    <property type="match status" value="1"/>
</dbReference>
<dbReference type="Gene3D" id="4.10.950.10">
    <property type="entry name" value="Ribosomal protein L2, domain 3"/>
    <property type="match status" value="1"/>
</dbReference>
<proteinExistence type="inferred from homology"/>
<evidence type="ECO:0000259" key="9">
    <source>
        <dbReference type="SMART" id="SM01382"/>
    </source>
</evidence>
<evidence type="ECO:0000256" key="6">
    <source>
        <dbReference type="ARBA" id="ARBA00023274"/>
    </source>
</evidence>
<dbReference type="AlphaFoldDB" id="A0A386AYV6"/>
<dbReference type="Pfam" id="PF03947">
    <property type="entry name" value="Ribosomal_L2_C"/>
    <property type="match status" value="1"/>
</dbReference>
<dbReference type="FunFam" id="2.30.30.30:FF:000001">
    <property type="entry name" value="50S ribosomal protein L2"/>
    <property type="match status" value="1"/>
</dbReference>
<dbReference type="GO" id="GO:0016740">
    <property type="term" value="F:transferase activity"/>
    <property type="evidence" value="ECO:0007669"/>
    <property type="project" value="InterPro"/>
</dbReference>
<protein>
    <recommendedName>
        <fullName evidence="7">Large ribosomal subunit protein uL2m</fullName>
    </recommendedName>
</protein>
<dbReference type="InterPro" id="IPR002171">
    <property type="entry name" value="Ribosomal_uL2"/>
</dbReference>
<evidence type="ECO:0000259" key="10">
    <source>
        <dbReference type="SMART" id="SM01383"/>
    </source>
</evidence>
<feature type="domain" description="Large ribosomal subunit protein uL2 C-terminal" evidence="9">
    <location>
        <begin position="105"/>
        <end position="234"/>
    </location>
</feature>
<evidence type="ECO:0000256" key="8">
    <source>
        <dbReference type="SAM" id="MobiDB-lite"/>
    </source>
</evidence>
<dbReference type="InterPro" id="IPR022666">
    <property type="entry name" value="Ribosomal_uL2_RNA-bd_dom"/>
</dbReference>
<dbReference type="Gene3D" id="2.30.30.30">
    <property type="match status" value="1"/>
</dbReference>
<dbReference type="InterPro" id="IPR014726">
    <property type="entry name" value="Ribosomal_uL2_dom3"/>
</dbReference>
<comment type="subcellular location">
    <subcellularLocation>
        <location evidence="1">Plastid</location>
    </subcellularLocation>
</comment>
<gene>
    <name evidence="11" type="primary">rpl2</name>
</gene>
<evidence type="ECO:0000256" key="7">
    <source>
        <dbReference type="ARBA" id="ARBA00069872"/>
    </source>
</evidence>
<dbReference type="InterPro" id="IPR014722">
    <property type="entry name" value="Rib_uL2_dom2"/>
</dbReference>
<dbReference type="EMBL" id="MH591101">
    <property type="protein sequence ID" value="AYC64630.1"/>
    <property type="molecule type" value="Genomic_DNA"/>
</dbReference>
<sequence>MKNFELALKKRAFKKIKYHYQRKQGRNKKITSFHRGSGHSRIYRQILGVPSGPGIPGHVKTIEYDPNRSAQIAGIFYENGLKKYQISPIGLKLGTQLIAASTAPLTVGNTLPLKNIPLGTNIYNIESFPGSGSKFVRAAGVTALVMAKFESWVTIRLPSNEVRLFSNNCWATIGQVSNINHFNRSLKKAGCSRWLGIRPRVRGSAKNPVDHPHGGGEGRAPIGRCHPVTPWGKPTLGKRTRRPRKYSDSLIIRRNDN</sequence>
<dbReference type="GO" id="GO:0003735">
    <property type="term" value="F:structural constituent of ribosome"/>
    <property type="evidence" value="ECO:0007669"/>
    <property type="project" value="InterPro"/>
</dbReference>
<dbReference type="SUPFAM" id="SSF50104">
    <property type="entry name" value="Translation proteins SH3-like domain"/>
    <property type="match status" value="1"/>
</dbReference>
<feature type="domain" description="Large ribosomal subunit protein uL2 RNA-binding" evidence="10">
    <location>
        <begin position="25"/>
        <end position="99"/>
    </location>
</feature>
<dbReference type="PROSITE" id="PS00467">
    <property type="entry name" value="RIBOSOMAL_L2"/>
    <property type="match status" value="1"/>
</dbReference>
<keyword evidence="6" id="KW-0687">Ribonucleoprotein</keyword>
<evidence type="ECO:0000256" key="5">
    <source>
        <dbReference type="ARBA" id="ARBA00022980"/>
    </source>
</evidence>
<dbReference type="InterPro" id="IPR022671">
    <property type="entry name" value="Ribosomal_uL2_CS"/>
</dbReference>
<dbReference type="FunFam" id="4.10.950.10:FF:000001">
    <property type="entry name" value="50S ribosomal protein L2"/>
    <property type="match status" value="1"/>
</dbReference>
<dbReference type="SMART" id="SM01382">
    <property type="entry name" value="Ribosomal_L2_C"/>
    <property type="match status" value="1"/>
</dbReference>
<dbReference type="InterPro" id="IPR005880">
    <property type="entry name" value="Ribosomal_uL2_bac/org-type"/>
</dbReference>
<dbReference type="InterPro" id="IPR012340">
    <property type="entry name" value="NA-bd_OB-fold"/>
</dbReference>
<reference evidence="11" key="2">
    <citation type="journal article" date="2019" name="Mol. Phylogenet. Evol.">
        <title>Reassessment of the classification of bryopsidales (chlorophyta) based on chloroplast phylogenomic analyses.</title>
        <authorList>
            <person name="Cremen M.C."/>
            <person name="Leliaert F."/>
            <person name="West J."/>
            <person name="Lam D.W."/>
            <person name="Shimada S."/>
            <person name="Lopez-Bautista J.M."/>
            <person name="Verbruggen H."/>
        </authorList>
    </citation>
    <scope>NUCLEOTIDE SEQUENCE</scope>
</reference>
<name>A0A386AYV6_9CHLO</name>
<comment type="subunit">
    <text evidence="3">Part of the 50S ribosomal subunit.</text>
</comment>
<keyword evidence="11" id="KW-0150">Chloroplast</keyword>
<dbReference type="SUPFAM" id="SSF50249">
    <property type="entry name" value="Nucleic acid-binding proteins"/>
    <property type="match status" value="1"/>
</dbReference>
<dbReference type="GO" id="GO:0009536">
    <property type="term" value="C:plastid"/>
    <property type="evidence" value="ECO:0007669"/>
    <property type="project" value="UniProtKB-SubCell"/>
</dbReference>
<accession>A0A386AYV6</accession>
<dbReference type="GO" id="GO:0005762">
    <property type="term" value="C:mitochondrial large ribosomal subunit"/>
    <property type="evidence" value="ECO:0007669"/>
    <property type="project" value="TreeGrafter"/>
</dbReference>
<evidence type="ECO:0000256" key="1">
    <source>
        <dbReference type="ARBA" id="ARBA00004474"/>
    </source>
</evidence>
<dbReference type="PIRSF" id="PIRSF002158">
    <property type="entry name" value="Ribosomal_L2"/>
    <property type="match status" value="1"/>
</dbReference>
<geneLocation type="chloroplast" evidence="11"/>
<keyword evidence="5 11" id="KW-0689">Ribosomal protein</keyword>
<dbReference type="Pfam" id="PF00181">
    <property type="entry name" value="Ribosomal_L2_N"/>
    <property type="match status" value="1"/>
</dbReference>
<evidence type="ECO:0000256" key="4">
    <source>
        <dbReference type="ARBA" id="ARBA00022640"/>
    </source>
</evidence>
<dbReference type="GO" id="GO:0032543">
    <property type="term" value="P:mitochondrial translation"/>
    <property type="evidence" value="ECO:0007669"/>
    <property type="project" value="TreeGrafter"/>
</dbReference>
<dbReference type="Gene3D" id="2.40.50.140">
    <property type="entry name" value="Nucleic acid-binding proteins"/>
    <property type="match status" value="1"/>
</dbReference>
<reference evidence="11" key="1">
    <citation type="submission" date="2018-07" db="EMBL/GenBank/DDBJ databases">
        <authorList>
            <person name="Quirk P.G."/>
            <person name="Krulwich T.A."/>
        </authorList>
    </citation>
    <scope>NUCLEOTIDE SEQUENCE</scope>
</reference>
<dbReference type="PANTHER" id="PTHR13691">
    <property type="entry name" value="RIBOSOMAL PROTEIN L2"/>
    <property type="match status" value="1"/>
</dbReference>
<evidence type="ECO:0000256" key="2">
    <source>
        <dbReference type="ARBA" id="ARBA00005636"/>
    </source>
</evidence>
<feature type="region of interest" description="Disordered" evidence="8">
    <location>
        <begin position="202"/>
        <end position="248"/>
    </location>
</feature>
<organism evidence="11">
    <name type="scientific">Halimeda minima</name>
    <dbReference type="NCBI Taxonomy" id="170427"/>
    <lineage>
        <taxon>Eukaryota</taxon>
        <taxon>Viridiplantae</taxon>
        <taxon>Chlorophyta</taxon>
        <taxon>core chlorophytes</taxon>
        <taxon>Ulvophyceae</taxon>
        <taxon>TCBD clade</taxon>
        <taxon>Bryopsidales</taxon>
        <taxon>Halimedineae</taxon>
        <taxon>Halimedaceae</taxon>
        <taxon>Halimedeae</taxon>
        <taxon>Halimeda</taxon>
    </lineage>
</organism>
<comment type="similarity">
    <text evidence="2">Belongs to the universal ribosomal protein uL2 family.</text>
</comment>
<dbReference type="GO" id="GO:0003723">
    <property type="term" value="F:RNA binding"/>
    <property type="evidence" value="ECO:0007669"/>
    <property type="project" value="InterPro"/>
</dbReference>
<dbReference type="InterPro" id="IPR008991">
    <property type="entry name" value="Translation_prot_SH3-like_sf"/>
</dbReference>
<evidence type="ECO:0000256" key="3">
    <source>
        <dbReference type="ARBA" id="ARBA00011838"/>
    </source>
</evidence>
<keyword evidence="4 11" id="KW-0934">Plastid</keyword>
<dbReference type="SMART" id="SM01383">
    <property type="entry name" value="Ribosomal_L2"/>
    <property type="match status" value="1"/>
</dbReference>
<dbReference type="PANTHER" id="PTHR13691:SF5">
    <property type="entry name" value="LARGE RIBOSOMAL SUBUNIT PROTEIN UL2M"/>
    <property type="match status" value="1"/>
</dbReference>
<evidence type="ECO:0000313" key="11">
    <source>
        <dbReference type="EMBL" id="AYC64630.1"/>
    </source>
</evidence>
<dbReference type="InterPro" id="IPR022669">
    <property type="entry name" value="Ribosomal_uL2_C"/>
</dbReference>